<dbReference type="Proteomes" id="UP001206925">
    <property type="component" value="Unassembled WGS sequence"/>
</dbReference>
<dbReference type="AlphaFoldDB" id="A0AAD5GB08"/>
<sequence>MHDLYSGCDALSIGLCLGANMVDVNLLMEGSGVGRPQATDDALQPTLGEHCKVSASTCTLRSFGKAAMLTKKL</sequence>
<organism evidence="1 2">
    <name type="scientific">Ambrosia artemisiifolia</name>
    <name type="common">Common ragweed</name>
    <dbReference type="NCBI Taxonomy" id="4212"/>
    <lineage>
        <taxon>Eukaryota</taxon>
        <taxon>Viridiplantae</taxon>
        <taxon>Streptophyta</taxon>
        <taxon>Embryophyta</taxon>
        <taxon>Tracheophyta</taxon>
        <taxon>Spermatophyta</taxon>
        <taxon>Magnoliopsida</taxon>
        <taxon>eudicotyledons</taxon>
        <taxon>Gunneridae</taxon>
        <taxon>Pentapetalae</taxon>
        <taxon>asterids</taxon>
        <taxon>campanulids</taxon>
        <taxon>Asterales</taxon>
        <taxon>Asteraceae</taxon>
        <taxon>Asteroideae</taxon>
        <taxon>Heliantheae alliance</taxon>
        <taxon>Heliantheae</taxon>
        <taxon>Ambrosia</taxon>
    </lineage>
</organism>
<dbReference type="Gene3D" id="3.40.50.150">
    <property type="entry name" value="Vaccinia Virus protein VP39"/>
    <property type="match status" value="1"/>
</dbReference>
<gene>
    <name evidence="1" type="ORF">M8C21_033003</name>
</gene>
<name>A0AAD5GB08_AMBAR</name>
<proteinExistence type="predicted"/>
<keyword evidence="2" id="KW-1185">Reference proteome</keyword>
<evidence type="ECO:0000313" key="2">
    <source>
        <dbReference type="Proteomes" id="UP001206925"/>
    </source>
</evidence>
<protein>
    <submittedName>
        <fullName evidence="1">Uncharacterized protein</fullName>
    </submittedName>
</protein>
<accession>A0AAD5GB08</accession>
<dbReference type="EMBL" id="JAMZMK010009488">
    <property type="protein sequence ID" value="KAI7735402.1"/>
    <property type="molecule type" value="Genomic_DNA"/>
</dbReference>
<comment type="caution">
    <text evidence="1">The sequence shown here is derived from an EMBL/GenBank/DDBJ whole genome shotgun (WGS) entry which is preliminary data.</text>
</comment>
<dbReference type="InterPro" id="IPR029063">
    <property type="entry name" value="SAM-dependent_MTases_sf"/>
</dbReference>
<reference evidence="1" key="1">
    <citation type="submission" date="2022-06" db="EMBL/GenBank/DDBJ databases">
        <title>Uncovering the hologenomic basis of an extraordinary plant invasion.</title>
        <authorList>
            <person name="Bieker V.C."/>
            <person name="Martin M.D."/>
            <person name="Gilbert T."/>
            <person name="Hodgins K."/>
            <person name="Battlay P."/>
            <person name="Petersen B."/>
            <person name="Wilson J."/>
        </authorList>
    </citation>
    <scope>NUCLEOTIDE SEQUENCE</scope>
    <source>
        <strain evidence="1">AA19_3_7</strain>
        <tissue evidence="1">Leaf</tissue>
    </source>
</reference>
<evidence type="ECO:0000313" key="1">
    <source>
        <dbReference type="EMBL" id="KAI7735402.1"/>
    </source>
</evidence>